<dbReference type="PANTHER" id="PTHR41773:SF1">
    <property type="entry name" value="RELA_SPOT DOMAIN-CONTAINING PROTEIN"/>
    <property type="match status" value="1"/>
</dbReference>
<dbReference type="InterPro" id="IPR007685">
    <property type="entry name" value="RelA_SpoT"/>
</dbReference>
<dbReference type="Pfam" id="PF04250">
    <property type="entry name" value="DUF429"/>
    <property type="match status" value="1"/>
</dbReference>
<dbReference type="PANTHER" id="PTHR41773">
    <property type="entry name" value="GTP PYROPHOSPHATASE-RELATED"/>
    <property type="match status" value="1"/>
</dbReference>
<dbReference type="Gene3D" id="3.30.460.10">
    <property type="entry name" value="Beta Polymerase, domain 2"/>
    <property type="match status" value="1"/>
</dbReference>
<proteinExistence type="predicted"/>
<organism evidence="2 3">
    <name type="scientific">Angustibacter luteus</name>
    <dbReference type="NCBI Taxonomy" id="658456"/>
    <lineage>
        <taxon>Bacteria</taxon>
        <taxon>Bacillati</taxon>
        <taxon>Actinomycetota</taxon>
        <taxon>Actinomycetes</taxon>
        <taxon>Kineosporiales</taxon>
        <taxon>Kineosporiaceae</taxon>
    </lineage>
</organism>
<dbReference type="InterPro" id="IPR007362">
    <property type="entry name" value="DUF429"/>
</dbReference>
<evidence type="ECO:0000259" key="1">
    <source>
        <dbReference type="SMART" id="SM00954"/>
    </source>
</evidence>
<dbReference type="EMBL" id="JBHSRD010000003">
    <property type="protein sequence ID" value="MFC6006826.1"/>
    <property type="molecule type" value="Genomic_DNA"/>
</dbReference>
<dbReference type="Pfam" id="PF04607">
    <property type="entry name" value="RelA_SpoT"/>
    <property type="match status" value="1"/>
</dbReference>
<reference evidence="3" key="1">
    <citation type="journal article" date="2019" name="Int. J. Syst. Evol. Microbiol.">
        <title>The Global Catalogue of Microorganisms (GCM) 10K type strain sequencing project: providing services to taxonomists for standard genome sequencing and annotation.</title>
        <authorList>
            <consortium name="The Broad Institute Genomics Platform"/>
            <consortium name="The Broad Institute Genome Sequencing Center for Infectious Disease"/>
            <person name="Wu L."/>
            <person name="Ma J."/>
        </authorList>
    </citation>
    <scope>NUCLEOTIDE SEQUENCE [LARGE SCALE GENOMIC DNA]</scope>
    <source>
        <strain evidence="3">KACC 14249</strain>
    </source>
</reference>
<feature type="domain" description="RelA/SpoT" evidence="1">
    <location>
        <begin position="300"/>
        <end position="429"/>
    </location>
</feature>
<comment type="caution">
    <text evidence="2">The sequence shown here is derived from an EMBL/GenBank/DDBJ whole genome shotgun (WGS) entry which is preliminary data.</text>
</comment>
<dbReference type="InterPro" id="IPR043519">
    <property type="entry name" value="NT_sf"/>
</dbReference>
<gene>
    <name evidence="2" type="ORF">ACFQDO_06745</name>
</gene>
<sequence>MHHVGIDLAWGDRRSTGLAVLDAEGRLVHVSAATDDDSIISTLRAFTEGRCVVAIDAPLVVTNPTGNRPAEAALNRDFARFHAGAHPTNTARAEFQNGSRGGRLAQLLGLDLDPASRGPRRAMEVYPHAATVSLFRLGQTLKYKNKPGRTLSQLRSELMRLVGLLEGLAAADPSMRLVQLPAWTDLVSGVEQAQRKSDLRRAEDQVDAVVCAYVAMFAERHPDRVTVYGDAATGAIITPTLPAGLEPSIEQPAGVEGAIRHAVQEYAARQPELRAATEEYVALVTGLLDDAGINYLTVTGRAKTVASFAGKAERTDGGRHLYADPLTEITDQIGIRVITYVHSDVAAVADLLADQLRVLDDRDMGQETASEGRFGYASRHLLVTLDHDRPASTSGLLADRSAQVQVRTVLQHAWAEFEHDIRYKGTVPEEHGADLDRRFSLAAGLLELADGEFSAIRDRLRQGGPAVVDDTDDGRDDGDADPRIDAQDLATFLAAQFVDAGWSRTDHYEWISGLLLELGITSLDELAGLLGTLDAAALESRMAYRYPPGAVRRLDDALLAVFGSRYLDLHGNGHREALLRARLDKLRPTGDGAR</sequence>
<dbReference type="Gene3D" id="1.10.287.860">
    <property type="entry name" value="Nucleotidyltransferase"/>
    <property type="match status" value="1"/>
</dbReference>
<dbReference type="CDD" id="cd05399">
    <property type="entry name" value="NT_Rel-Spo_like"/>
    <property type="match status" value="1"/>
</dbReference>
<keyword evidence="3" id="KW-1185">Reference proteome</keyword>
<dbReference type="SUPFAM" id="SSF81301">
    <property type="entry name" value="Nucleotidyltransferase"/>
    <property type="match status" value="1"/>
</dbReference>
<dbReference type="RefSeq" id="WP_345718298.1">
    <property type="nucleotide sequence ID" value="NZ_BAABFP010000008.1"/>
</dbReference>
<accession>A0ABW1JCQ0</accession>
<evidence type="ECO:0000313" key="3">
    <source>
        <dbReference type="Proteomes" id="UP001596189"/>
    </source>
</evidence>
<dbReference type="Proteomes" id="UP001596189">
    <property type="component" value="Unassembled WGS sequence"/>
</dbReference>
<name>A0ABW1JCQ0_9ACTN</name>
<dbReference type="SMART" id="SM00954">
    <property type="entry name" value="RelA_SpoT"/>
    <property type="match status" value="1"/>
</dbReference>
<protein>
    <submittedName>
        <fullName evidence="2">DUF429 domain-containing protein</fullName>
    </submittedName>
</protein>
<evidence type="ECO:0000313" key="2">
    <source>
        <dbReference type="EMBL" id="MFC6006826.1"/>
    </source>
</evidence>